<protein>
    <submittedName>
        <fullName evidence="2">Uncharacterized protein</fullName>
    </submittedName>
</protein>
<proteinExistence type="predicted"/>
<dbReference type="OrthoDB" id="2339190at2759"/>
<gene>
    <name evidence="2" type="ORF">MVES_003488</name>
</gene>
<dbReference type="STRING" id="2020962.A0A2N1J840"/>
<keyword evidence="3" id="KW-1185">Reference proteome</keyword>
<sequence>MVRFTSLIAAAATIAATALPVFASATGNSDEGLVARTVYAPKITYPKKSTEWRAGTHVHITWSVSDIPDDVKGTKGMVKLGHLDPNDPGEHLANTLAKGFPITDGRVGFELPDNLEERDDYIVVLFGDSGNASPEFTIHSA</sequence>
<keyword evidence="1" id="KW-0732">Signal</keyword>
<evidence type="ECO:0000256" key="1">
    <source>
        <dbReference type="SAM" id="SignalP"/>
    </source>
</evidence>
<evidence type="ECO:0000313" key="2">
    <source>
        <dbReference type="EMBL" id="PKI82703.1"/>
    </source>
</evidence>
<accession>A0A2N1J840</accession>
<feature type="signal peptide" evidence="1">
    <location>
        <begin position="1"/>
        <end position="23"/>
    </location>
</feature>
<dbReference type="EMBL" id="KZ454994">
    <property type="protein sequence ID" value="PKI82703.1"/>
    <property type="molecule type" value="Genomic_DNA"/>
</dbReference>
<feature type="chain" id="PRO_5014974906" evidence="1">
    <location>
        <begin position="24"/>
        <end position="141"/>
    </location>
</feature>
<dbReference type="Proteomes" id="UP000232875">
    <property type="component" value="Unassembled WGS sequence"/>
</dbReference>
<reference evidence="2 3" key="1">
    <citation type="submission" date="2017-10" db="EMBL/GenBank/DDBJ databases">
        <title>A novel species of cold-tolerant Malassezia isolated from bats.</title>
        <authorList>
            <person name="Lorch J.M."/>
            <person name="Palmer J.M."/>
            <person name="Vanderwolf K.J."/>
            <person name="Schmidt K.Z."/>
            <person name="Verant M.L."/>
            <person name="Weller T.J."/>
            <person name="Blehert D.S."/>
        </authorList>
    </citation>
    <scope>NUCLEOTIDE SEQUENCE [LARGE SCALE GENOMIC DNA]</scope>
    <source>
        <strain evidence="2 3">NWHC:44797-103</strain>
    </source>
</reference>
<name>A0A2N1J840_9BASI</name>
<evidence type="ECO:0000313" key="3">
    <source>
        <dbReference type="Proteomes" id="UP000232875"/>
    </source>
</evidence>
<organism evidence="2 3">
    <name type="scientific">Malassezia vespertilionis</name>
    <dbReference type="NCBI Taxonomy" id="2020962"/>
    <lineage>
        <taxon>Eukaryota</taxon>
        <taxon>Fungi</taxon>
        <taxon>Dikarya</taxon>
        <taxon>Basidiomycota</taxon>
        <taxon>Ustilaginomycotina</taxon>
        <taxon>Malasseziomycetes</taxon>
        <taxon>Malasseziales</taxon>
        <taxon>Malasseziaceae</taxon>
        <taxon>Malassezia</taxon>
    </lineage>
</organism>
<dbReference type="AlphaFoldDB" id="A0A2N1J840"/>